<dbReference type="Gene3D" id="2.120.10.80">
    <property type="entry name" value="Kelch-type beta propeller"/>
    <property type="match status" value="2"/>
</dbReference>
<dbReference type="Pfam" id="PF01344">
    <property type="entry name" value="Kelch_1"/>
    <property type="match status" value="1"/>
</dbReference>
<dbReference type="InterPro" id="IPR006652">
    <property type="entry name" value="Kelch_1"/>
</dbReference>
<dbReference type="SUPFAM" id="SSF117281">
    <property type="entry name" value="Kelch motif"/>
    <property type="match status" value="1"/>
</dbReference>
<dbReference type="PANTHER" id="PTHR24412:SF489">
    <property type="entry name" value="RING FINGER DOMAIN AND KELCH REPEAT-CONTAINING PROTEIN DDB_G0271372"/>
    <property type="match status" value="1"/>
</dbReference>
<feature type="signal peptide" evidence="3">
    <location>
        <begin position="1"/>
        <end position="22"/>
    </location>
</feature>
<evidence type="ECO:0000256" key="2">
    <source>
        <dbReference type="ARBA" id="ARBA00022737"/>
    </source>
</evidence>
<accession>E4T712</accession>
<dbReference type="PROSITE" id="PS51257">
    <property type="entry name" value="PROKAR_LIPOPROTEIN"/>
    <property type="match status" value="1"/>
</dbReference>
<dbReference type="AlphaFoldDB" id="E4T712"/>
<dbReference type="EMBL" id="CP002345">
    <property type="protein sequence ID" value="ADQ80506.1"/>
    <property type="molecule type" value="Genomic_DNA"/>
</dbReference>
<dbReference type="InterPro" id="IPR015915">
    <property type="entry name" value="Kelch-typ_b-propeller"/>
</dbReference>
<reference key="1">
    <citation type="submission" date="2010-11" db="EMBL/GenBank/DDBJ databases">
        <title>The complete genome of Paludibacter propionicigenes DSM 17365.</title>
        <authorList>
            <consortium name="US DOE Joint Genome Institute (JGI-PGF)"/>
            <person name="Lucas S."/>
            <person name="Copeland A."/>
            <person name="Lapidus A."/>
            <person name="Bruce D."/>
            <person name="Goodwin L."/>
            <person name="Pitluck S."/>
            <person name="Kyrpides N."/>
            <person name="Mavromatis K."/>
            <person name="Ivanova N."/>
            <person name="Munk A.C."/>
            <person name="Brettin T."/>
            <person name="Detter J.C."/>
            <person name="Han C."/>
            <person name="Tapia R."/>
            <person name="Land M."/>
            <person name="Hauser L."/>
            <person name="Markowitz V."/>
            <person name="Cheng J.-F."/>
            <person name="Hugenholtz P."/>
            <person name="Woyke T."/>
            <person name="Wu D."/>
            <person name="Gronow S."/>
            <person name="Wellnitz S."/>
            <person name="Brambilla E."/>
            <person name="Klenk H.-P."/>
            <person name="Eisen J.A."/>
        </authorList>
    </citation>
    <scope>NUCLEOTIDE SEQUENCE</scope>
    <source>
        <strain>WB4</strain>
    </source>
</reference>
<sequence>MRIVSKYRVLLFLFVVTFLSCKNDEIQPTTNINKYSEKHALSVDTILISGSASIKVKSTFNLAFDPTINEIGVMLTNDLNRIIGKKVFGLSTIKSKETTYFDSLSIGSYSVRSYLINHNKKDTIYSNTETIKIQNIDFNDYAITCYPSYYSSDDKAVYSKSTGEFIVIFLHTNRELPLDEIKIKLGDNLIFKPNNIEKEISSEIKKYEYYIQLNITDNIPSGVYDVELTENNVKYPTGVQIDKLSGSWERINSLFSGKLKGGTKIYFQSGKDAFIGIGESFYVSNSKINLFKFDLQNYTWEELTTLDLSPKQIWDQNTGVVINNTGYALLNIFTDYELWAYDIIQNKWIFITSAPNEMKKSDGAIVYFLNNKLYLAGGTYASTGNELIYLNTVWCYNIERNEWTKKNNKMPFNYRGFSYTYSTFSSSKSAYFIFSNASLREFWRYTEADDSWTKLSIPYPLLSEGGRAIYHNGLFYYVGGKLITSFFDASTNCCYTYSEQTNTWKQIANLPNEISCGTAFEYNNHLFFGMGYGSYAASLSMFKYSE</sequence>
<keyword evidence="3" id="KW-0732">Signal</keyword>
<dbReference type="KEGG" id="ppn:Palpr_2373"/>
<dbReference type="Proteomes" id="UP000008718">
    <property type="component" value="Chromosome"/>
</dbReference>
<evidence type="ECO:0000256" key="1">
    <source>
        <dbReference type="ARBA" id="ARBA00022441"/>
    </source>
</evidence>
<feature type="chain" id="PRO_5003187705" evidence="3">
    <location>
        <begin position="23"/>
        <end position="546"/>
    </location>
</feature>
<keyword evidence="5" id="KW-1185">Reference proteome</keyword>
<proteinExistence type="predicted"/>
<protein>
    <submittedName>
        <fullName evidence="4">Kelch repeat type 1-containing protein</fullName>
    </submittedName>
</protein>
<reference evidence="4 5" key="2">
    <citation type="journal article" date="2011" name="Stand. Genomic Sci.">
        <title>Complete genome sequence of Paludibacter propionicigenes type strain (WB4).</title>
        <authorList>
            <person name="Gronow S."/>
            <person name="Munk C."/>
            <person name="Lapidus A."/>
            <person name="Nolan M."/>
            <person name="Lucas S."/>
            <person name="Hammon N."/>
            <person name="Deshpande S."/>
            <person name="Cheng J.F."/>
            <person name="Tapia R."/>
            <person name="Han C."/>
            <person name="Goodwin L."/>
            <person name="Pitluck S."/>
            <person name="Liolios K."/>
            <person name="Ivanova N."/>
            <person name="Mavromatis K."/>
            <person name="Mikhailova N."/>
            <person name="Pati A."/>
            <person name="Chen A."/>
            <person name="Palaniappan K."/>
            <person name="Land M."/>
            <person name="Hauser L."/>
            <person name="Chang Y.J."/>
            <person name="Jeffries C.D."/>
            <person name="Brambilla E."/>
            <person name="Rohde M."/>
            <person name="Goker M."/>
            <person name="Detter J.C."/>
            <person name="Woyke T."/>
            <person name="Bristow J."/>
            <person name="Eisen J.A."/>
            <person name="Markowitz V."/>
            <person name="Hugenholtz P."/>
            <person name="Kyrpides N.C."/>
            <person name="Klenk H.P."/>
        </authorList>
    </citation>
    <scope>NUCLEOTIDE SEQUENCE [LARGE SCALE GENOMIC DNA]</scope>
    <source>
        <strain evidence="5">DSM 17365 / JCM 13257 / WB4</strain>
    </source>
</reference>
<evidence type="ECO:0000313" key="5">
    <source>
        <dbReference type="Proteomes" id="UP000008718"/>
    </source>
</evidence>
<evidence type="ECO:0000313" key="4">
    <source>
        <dbReference type="EMBL" id="ADQ80506.1"/>
    </source>
</evidence>
<dbReference type="eggNOG" id="COG3055">
    <property type="taxonomic scope" value="Bacteria"/>
</dbReference>
<keyword evidence="1" id="KW-0880">Kelch repeat</keyword>
<keyword evidence="2" id="KW-0677">Repeat</keyword>
<evidence type="ECO:0000256" key="3">
    <source>
        <dbReference type="SAM" id="SignalP"/>
    </source>
</evidence>
<dbReference type="PANTHER" id="PTHR24412">
    <property type="entry name" value="KELCH PROTEIN"/>
    <property type="match status" value="1"/>
</dbReference>
<dbReference type="OrthoDB" id="103335at2"/>
<dbReference type="HOGENOM" id="CLU_498604_0_0_10"/>
<dbReference type="STRING" id="694427.Palpr_2373"/>
<dbReference type="RefSeq" id="WP_013445875.1">
    <property type="nucleotide sequence ID" value="NC_014734.1"/>
</dbReference>
<gene>
    <name evidence="4" type="ordered locus">Palpr_2373</name>
</gene>
<name>E4T712_PALPW</name>
<organism evidence="4 5">
    <name type="scientific">Paludibacter propionicigenes (strain DSM 17365 / JCM 13257 / WB4)</name>
    <dbReference type="NCBI Taxonomy" id="694427"/>
    <lineage>
        <taxon>Bacteria</taxon>
        <taxon>Pseudomonadati</taxon>
        <taxon>Bacteroidota</taxon>
        <taxon>Bacteroidia</taxon>
        <taxon>Bacteroidales</taxon>
        <taxon>Paludibacteraceae</taxon>
        <taxon>Paludibacter</taxon>
    </lineage>
</organism>